<gene>
    <name evidence="1" type="ORF">GQ26_0430520</name>
</gene>
<reference key="1">
    <citation type="journal article" date="2014" name="PLoS Genet.">
        <title>Signature Gene Expression Reveals Novel Clues to the Molecular Mechanisms of Dimorphic Transition in Penicillium marneffei.</title>
        <authorList>
            <person name="Yang E."/>
            <person name="Wang G."/>
            <person name="Cai J."/>
            <person name="Woo P.C."/>
            <person name="Lau S.K."/>
            <person name="Yuen K.-Y."/>
            <person name="Chow W.-N."/>
            <person name="Lin X."/>
        </authorList>
    </citation>
    <scope>NUCLEOTIDE SEQUENCE [LARGE SCALE GENOMIC DNA]</scope>
    <source>
        <strain>PM1</strain>
    </source>
</reference>
<dbReference type="HOGENOM" id="CLU_2387661_0_0_1"/>
<proteinExistence type="predicted"/>
<dbReference type="AlphaFoldDB" id="A0A093UQL4"/>
<name>A0A093UQL4_TALMA</name>
<comment type="caution">
    <text evidence="1">The sequence shown here is derived from an EMBL/GenBank/DDBJ whole genome shotgun (WGS) entry which is preliminary data.</text>
</comment>
<reference evidence="1" key="2">
    <citation type="journal article" date="2014" name="PLoS Genet.">
        <title>Signature gene expression reveals novel clues to the molecular mechanisms of dimorphic transition in Penicillium marneffei.</title>
        <authorList>
            <person name="Yang E."/>
            <person name="Wang G."/>
            <person name="Cai J."/>
            <person name="Woo P.C."/>
            <person name="Lau S.K."/>
            <person name="Yuen K.-Y."/>
            <person name="Chow W.-N."/>
            <person name="Lin X."/>
        </authorList>
    </citation>
    <scope>NUCLEOTIDE SEQUENCE</scope>
    <source>
        <strain evidence="1">PM1</strain>
    </source>
</reference>
<accession>A0A093UQL4</accession>
<protein>
    <submittedName>
        <fullName evidence="1">Uncharacterized protein</fullName>
    </submittedName>
</protein>
<dbReference type="EMBL" id="JPOX01000043">
    <property type="protein sequence ID" value="KFX42567.1"/>
    <property type="molecule type" value="Genomic_DNA"/>
</dbReference>
<evidence type="ECO:0000313" key="1">
    <source>
        <dbReference type="EMBL" id="KFX42567.1"/>
    </source>
</evidence>
<organism evidence="1">
    <name type="scientific">Talaromyces marneffei PM1</name>
    <dbReference type="NCBI Taxonomy" id="1077442"/>
    <lineage>
        <taxon>Eukaryota</taxon>
        <taxon>Fungi</taxon>
        <taxon>Dikarya</taxon>
        <taxon>Ascomycota</taxon>
        <taxon>Pezizomycotina</taxon>
        <taxon>Eurotiomycetes</taxon>
        <taxon>Eurotiomycetidae</taxon>
        <taxon>Eurotiales</taxon>
        <taxon>Trichocomaceae</taxon>
        <taxon>Talaromyces</taxon>
        <taxon>Talaromyces sect. Talaromyces</taxon>
    </lineage>
</organism>
<sequence>MASQTLDAFNDFQVQLYRQLDEQLKNTWSECLSKNISMLRMSAQDKSECIAKLADDEEIAVLTHHDHEQVLSPKKKSIQGSPNRIMTIKYILQG</sequence>